<dbReference type="Pfam" id="PF02037">
    <property type="entry name" value="SAP"/>
    <property type="match status" value="1"/>
</dbReference>
<feature type="domain" description="SAP" evidence="2">
    <location>
        <begin position="299"/>
        <end position="333"/>
    </location>
</feature>
<dbReference type="PROSITE" id="PS50800">
    <property type="entry name" value="SAP"/>
    <property type="match status" value="1"/>
</dbReference>
<dbReference type="SUPFAM" id="SSF68906">
    <property type="entry name" value="SAP domain"/>
    <property type="match status" value="1"/>
</dbReference>
<feature type="region of interest" description="Disordered" evidence="1">
    <location>
        <begin position="1"/>
        <end position="43"/>
    </location>
</feature>
<evidence type="ECO:0000256" key="1">
    <source>
        <dbReference type="SAM" id="MobiDB-lite"/>
    </source>
</evidence>
<dbReference type="EMBL" id="MCGE01000007">
    <property type="protein sequence ID" value="ORZ19597.1"/>
    <property type="molecule type" value="Genomic_DNA"/>
</dbReference>
<comment type="caution">
    <text evidence="3">The sequence shown here is derived from an EMBL/GenBank/DDBJ whole genome shotgun (WGS) entry which is preliminary data.</text>
</comment>
<feature type="compositionally biased region" description="Low complexity" evidence="1">
    <location>
        <begin position="412"/>
        <end position="423"/>
    </location>
</feature>
<organism evidence="3 4">
    <name type="scientific">Absidia repens</name>
    <dbReference type="NCBI Taxonomy" id="90262"/>
    <lineage>
        <taxon>Eukaryota</taxon>
        <taxon>Fungi</taxon>
        <taxon>Fungi incertae sedis</taxon>
        <taxon>Mucoromycota</taxon>
        <taxon>Mucoromycotina</taxon>
        <taxon>Mucoromycetes</taxon>
        <taxon>Mucorales</taxon>
        <taxon>Cunninghamellaceae</taxon>
        <taxon>Absidia</taxon>
    </lineage>
</organism>
<dbReference type="AlphaFoldDB" id="A0A1X2INJ3"/>
<dbReference type="InterPro" id="IPR036361">
    <property type="entry name" value="SAP_dom_sf"/>
</dbReference>
<feature type="compositionally biased region" description="Low complexity" evidence="1">
    <location>
        <begin position="220"/>
        <end position="229"/>
    </location>
</feature>
<feature type="compositionally biased region" description="Polar residues" evidence="1">
    <location>
        <begin position="445"/>
        <end position="475"/>
    </location>
</feature>
<dbReference type="SMART" id="SM00513">
    <property type="entry name" value="SAP"/>
    <property type="match status" value="1"/>
</dbReference>
<feature type="compositionally biased region" description="Low complexity" evidence="1">
    <location>
        <begin position="360"/>
        <end position="388"/>
    </location>
</feature>
<dbReference type="OrthoDB" id="445357at2759"/>
<feature type="compositionally biased region" description="Low complexity" evidence="1">
    <location>
        <begin position="1"/>
        <end position="28"/>
    </location>
</feature>
<feature type="compositionally biased region" description="Low complexity" evidence="1">
    <location>
        <begin position="248"/>
        <end position="260"/>
    </location>
</feature>
<name>A0A1X2INJ3_9FUNG</name>
<feature type="region of interest" description="Disordered" evidence="1">
    <location>
        <begin position="337"/>
        <end position="475"/>
    </location>
</feature>
<keyword evidence="4" id="KW-1185">Reference proteome</keyword>
<feature type="region of interest" description="Disordered" evidence="1">
    <location>
        <begin position="220"/>
        <end position="261"/>
    </location>
</feature>
<feature type="compositionally biased region" description="Polar residues" evidence="1">
    <location>
        <begin position="236"/>
        <end position="247"/>
    </location>
</feature>
<feature type="region of interest" description="Disordered" evidence="1">
    <location>
        <begin position="112"/>
        <end position="177"/>
    </location>
</feature>
<sequence length="475" mass="54064">MLSHPPYSQQQPQQQQSQDDFSYLSSSLPLPEHQHNHHEHQQVPSAGLLTSSYDPHLFDDMCFLDPIESSSSSLPLNDREDWFPFSGHDDMNSMNMDPSFYHQSMPTIDEVAMPASSMPPPPPLSQSFSPQSEMSMTSPQAQQHQSQQVQQPNPTVNTTNNNHLMTPAYKGHRRRRSSSLPSIFYSAKKQIIQSPFVPPLFDNSVNQENAYSPMQQNIPDYQQQQHQQQPLMEPLDSSSASTRATGPQQSILQQQHQQQQYTKPLPIQIQRNPVANTRQISPIALDQEQLDKKLLKVNFNDVTVAELKDFLRERNLSVAGRKAELADRLYQERQRIQRKLERQDNTEAPAPITSNRMMASHHPTSGAASPSSPSVISQSQPPHPHIQQLTHRLSDLGFQHPPPSSAFPVYNQQQQPQQQQQQQSSNNTMPVPLPNQQQQQPPLDATSSNQQQPFLDFPTQQQIDENNSMAQYYKF</sequence>
<dbReference type="STRING" id="90262.A0A1X2INJ3"/>
<dbReference type="InterPro" id="IPR003034">
    <property type="entry name" value="SAP_dom"/>
</dbReference>
<evidence type="ECO:0000259" key="2">
    <source>
        <dbReference type="PROSITE" id="PS50800"/>
    </source>
</evidence>
<proteinExistence type="predicted"/>
<reference evidence="3 4" key="1">
    <citation type="submission" date="2016-07" db="EMBL/GenBank/DDBJ databases">
        <title>Pervasive Adenine N6-methylation of Active Genes in Fungi.</title>
        <authorList>
            <consortium name="DOE Joint Genome Institute"/>
            <person name="Mondo S.J."/>
            <person name="Dannebaum R.O."/>
            <person name="Kuo R.C."/>
            <person name="Labutti K."/>
            <person name="Haridas S."/>
            <person name="Kuo A."/>
            <person name="Salamov A."/>
            <person name="Ahrendt S.R."/>
            <person name="Lipzen A."/>
            <person name="Sullivan W."/>
            <person name="Andreopoulos W.B."/>
            <person name="Clum A."/>
            <person name="Lindquist E."/>
            <person name="Daum C."/>
            <person name="Ramamoorthy G.K."/>
            <person name="Gryganskyi A."/>
            <person name="Culley D."/>
            <person name="Magnuson J.K."/>
            <person name="James T.Y."/>
            <person name="O'Malley M.A."/>
            <person name="Stajich J.E."/>
            <person name="Spatafora J.W."/>
            <person name="Visel A."/>
            <person name="Grigoriev I.V."/>
        </authorList>
    </citation>
    <scope>NUCLEOTIDE SEQUENCE [LARGE SCALE GENOMIC DNA]</scope>
    <source>
        <strain evidence="3 4">NRRL 1336</strain>
    </source>
</reference>
<dbReference type="Proteomes" id="UP000193560">
    <property type="component" value="Unassembled WGS sequence"/>
</dbReference>
<evidence type="ECO:0000313" key="3">
    <source>
        <dbReference type="EMBL" id="ORZ19597.1"/>
    </source>
</evidence>
<feature type="compositionally biased region" description="Low complexity" evidence="1">
    <location>
        <begin position="125"/>
        <end position="163"/>
    </location>
</feature>
<accession>A0A1X2INJ3</accession>
<protein>
    <recommendedName>
        <fullName evidence="2">SAP domain-containing protein</fullName>
    </recommendedName>
</protein>
<dbReference type="Gene3D" id="1.10.720.30">
    <property type="entry name" value="SAP domain"/>
    <property type="match status" value="1"/>
</dbReference>
<evidence type="ECO:0000313" key="4">
    <source>
        <dbReference type="Proteomes" id="UP000193560"/>
    </source>
</evidence>
<gene>
    <name evidence="3" type="ORF">BCR42DRAFT_410081</name>
</gene>